<evidence type="ECO:0000313" key="2">
    <source>
        <dbReference type="EMBL" id="MFC3834798.1"/>
    </source>
</evidence>
<evidence type="ECO:0000313" key="3">
    <source>
        <dbReference type="Proteomes" id="UP001595803"/>
    </source>
</evidence>
<evidence type="ECO:0000256" key="1">
    <source>
        <dbReference type="SAM" id="MobiDB-lite"/>
    </source>
</evidence>
<organism evidence="2 3">
    <name type="scientific">Deinococcus rufus</name>
    <dbReference type="NCBI Taxonomy" id="2136097"/>
    <lineage>
        <taxon>Bacteria</taxon>
        <taxon>Thermotogati</taxon>
        <taxon>Deinococcota</taxon>
        <taxon>Deinococci</taxon>
        <taxon>Deinococcales</taxon>
        <taxon>Deinococcaceae</taxon>
        <taxon>Deinococcus</taxon>
    </lineage>
</organism>
<feature type="region of interest" description="Disordered" evidence="1">
    <location>
        <begin position="1"/>
        <end position="23"/>
    </location>
</feature>
<feature type="compositionally biased region" description="Polar residues" evidence="1">
    <location>
        <begin position="1"/>
        <end position="10"/>
    </location>
</feature>
<dbReference type="RefSeq" id="WP_322472217.1">
    <property type="nucleotide sequence ID" value="NZ_JBHRZG010000024.1"/>
</dbReference>
<keyword evidence="3" id="KW-1185">Reference proteome</keyword>
<sequence>MATTARSTNHSAEDLGVDSQGSQVTGYRQSGVSMDTYSLWFAAGLSFINSAGVDDVGIYLTNGGTQPTFVIVGWIEDKVVKSESFKQINNDSMTDFVNQVHHALNQNKR</sequence>
<gene>
    <name evidence="2" type="ORF">ACFOSB_18220</name>
</gene>
<accession>A0ABV7ZCJ0</accession>
<comment type="caution">
    <text evidence="2">The sequence shown here is derived from an EMBL/GenBank/DDBJ whole genome shotgun (WGS) entry which is preliminary data.</text>
</comment>
<dbReference type="Proteomes" id="UP001595803">
    <property type="component" value="Unassembled WGS sequence"/>
</dbReference>
<protein>
    <submittedName>
        <fullName evidence="2">Uncharacterized protein</fullName>
    </submittedName>
</protein>
<reference evidence="3" key="1">
    <citation type="journal article" date="2019" name="Int. J. Syst. Evol. Microbiol.">
        <title>The Global Catalogue of Microorganisms (GCM) 10K type strain sequencing project: providing services to taxonomists for standard genome sequencing and annotation.</title>
        <authorList>
            <consortium name="The Broad Institute Genomics Platform"/>
            <consortium name="The Broad Institute Genome Sequencing Center for Infectious Disease"/>
            <person name="Wu L."/>
            <person name="Ma J."/>
        </authorList>
    </citation>
    <scope>NUCLEOTIDE SEQUENCE [LARGE SCALE GENOMIC DNA]</scope>
    <source>
        <strain evidence="3">CCTCC AB 2017081</strain>
    </source>
</reference>
<dbReference type="EMBL" id="JBHRZG010000024">
    <property type="protein sequence ID" value="MFC3834798.1"/>
    <property type="molecule type" value="Genomic_DNA"/>
</dbReference>
<name>A0ABV7ZCJ0_9DEIO</name>
<proteinExistence type="predicted"/>